<keyword evidence="2" id="KW-1185">Reference proteome</keyword>
<protein>
    <submittedName>
        <fullName evidence="1">Uncharacterized protein</fullName>
    </submittedName>
</protein>
<dbReference type="Proteomes" id="UP000275408">
    <property type="component" value="Unassembled WGS sequence"/>
</dbReference>
<reference evidence="1 2" key="1">
    <citation type="journal article" date="2018" name="Sci. Rep.">
        <title>Comparative analysis of the Pocillopora damicornis genome highlights role of immune system in coral evolution.</title>
        <authorList>
            <person name="Cunning R."/>
            <person name="Bay R.A."/>
            <person name="Gillette P."/>
            <person name="Baker A.C."/>
            <person name="Traylor-Knowles N."/>
        </authorList>
    </citation>
    <scope>NUCLEOTIDE SEQUENCE [LARGE SCALE GENOMIC DNA]</scope>
    <source>
        <strain evidence="1">RSMAS</strain>
        <tissue evidence="1">Whole animal</tissue>
    </source>
</reference>
<name>A0A3M6URJ3_POCDA</name>
<gene>
    <name evidence="1" type="ORF">pdam_00011444</name>
</gene>
<evidence type="ECO:0000313" key="1">
    <source>
        <dbReference type="EMBL" id="RMX56265.1"/>
    </source>
</evidence>
<proteinExistence type="predicted"/>
<comment type="caution">
    <text evidence="1">The sequence shown here is derived from an EMBL/GenBank/DDBJ whole genome shotgun (WGS) entry which is preliminary data.</text>
</comment>
<feature type="non-terminal residue" evidence="1">
    <location>
        <position position="98"/>
    </location>
</feature>
<feature type="non-terminal residue" evidence="1">
    <location>
        <position position="1"/>
    </location>
</feature>
<accession>A0A3M6URJ3</accession>
<organism evidence="1 2">
    <name type="scientific">Pocillopora damicornis</name>
    <name type="common">Cauliflower coral</name>
    <name type="synonym">Millepora damicornis</name>
    <dbReference type="NCBI Taxonomy" id="46731"/>
    <lineage>
        <taxon>Eukaryota</taxon>
        <taxon>Metazoa</taxon>
        <taxon>Cnidaria</taxon>
        <taxon>Anthozoa</taxon>
        <taxon>Hexacorallia</taxon>
        <taxon>Scleractinia</taxon>
        <taxon>Astrocoeniina</taxon>
        <taxon>Pocilloporidae</taxon>
        <taxon>Pocillopora</taxon>
    </lineage>
</organism>
<sequence length="98" mass="10559">CEALGKFGEHERCVGVARGVAKSNSSFLSALQTSQVLYISMNARLTCEALGKFGEHERCVGVARGVAKSNSNFLSALQTSRVLHISMNAQLTYEPIVL</sequence>
<evidence type="ECO:0000313" key="2">
    <source>
        <dbReference type="Proteomes" id="UP000275408"/>
    </source>
</evidence>
<dbReference type="AlphaFoldDB" id="A0A3M6URJ3"/>
<dbReference type="EMBL" id="RCHS01000872">
    <property type="protein sequence ID" value="RMX56265.1"/>
    <property type="molecule type" value="Genomic_DNA"/>
</dbReference>